<proteinExistence type="predicted"/>
<protein>
    <submittedName>
        <fullName evidence="1">Uncharacterized protein</fullName>
    </submittedName>
</protein>
<gene>
    <name evidence="1" type="ORF">Tci_017154</name>
</gene>
<dbReference type="EMBL" id="BKCJ010001948">
    <property type="protein sequence ID" value="GEU45176.1"/>
    <property type="molecule type" value="Genomic_DNA"/>
</dbReference>
<accession>A0A6L2K6Z6</accession>
<comment type="caution">
    <text evidence="1">The sequence shown here is derived from an EMBL/GenBank/DDBJ whole genome shotgun (WGS) entry which is preliminary data.</text>
</comment>
<evidence type="ECO:0000313" key="1">
    <source>
        <dbReference type="EMBL" id="GEU45176.1"/>
    </source>
</evidence>
<name>A0A6L2K6Z6_TANCI</name>
<reference evidence="1" key="1">
    <citation type="journal article" date="2019" name="Sci. Rep.">
        <title>Draft genome of Tanacetum cinerariifolium, the natural source of mosquito coil.</title>
        <authorList>
            <person name="Yamashiro T."/>
            <person name="Shiraishi A."/>
            <person name="Satake H."/>
            <person name="Nakayama K."/>
        </authorList>
    </citation>
    <scope>NUCLEOTIDE SEQUENCE</scope>
</reference>
<dbReference type="AlphaFoldDB" id="A0A6L2K6Z6"/>
<sequence>MEYTHEDGDMFVDYSWERDFSIKEDVYQEWCLEFFSAMFFEIRVRTKGVLCGEEHVLTLPEFAVLLGLYEQKVNKCLESIECEKWTEKMFTKEFDMENMSLKQHMLLREPLRVENEEVWRKSMYMKKNYMLEHSMPILHHLANQANYTYPVYEPLNVLPYRYPYVPYPYPYTHYHDMGNQSLRGYQGAPRDGYIFTGAMPGYGGNFIVSSSGYELAGSSRGVHDDDEMSNQMVRSNNFTETGDDMND</sequence>
<organism evidence="1">
    <name type="scientific">Tanacetum cinerariifolium</name>
    <name type="common">Dalmatian daisy</name>
    <name type="synonym">Chrysanthemum cinerariifolium</name>
    <dbReference type="NCBI Taxonomy" id="118510"/>
    <lineage>
        <taxon>Eukaryota</taxon>
        <taxon>Viridiplantae</taxon>
        <taxon>Streptophyta</taxon>
        <taxon>Embryophyta</taxon>
        <taxon>Tracheophyta</taxon>
        <taxon>Spermatophyta</taxon>
        <taxon>Magnoliopsida</taxon>
        <taxon>eudicotyledons</taxon>
        <taxon>Gunneridae</taxon>
        <taxon>Pentapetalae</taxon>
        <taxon>asterids</taxon>
        <taxon>campanulids</taxon>
        <taxon>Asterales</taxon>
        <taxon>Asteraceae</taxon>
        <taxon>Asteroideae</taxon>
        <taxon>Anthemideae</taxon>
        <taxon>Anthemidinae</taxon>
        <taxon>Tanacetum</taxon>
    </lineage>
</organism>